<dbReference type="PANTHER" id="PTHR15045">
    <property type="entry name" value="FUCOSE-1-PHOSPHATE GUANYLYLTRANSFERASE"/>
    <property type="match status" value="1"/>
</dbReference>
<evidence type="ECO:0000313" key="4">
    <source>
        <dbReference type="Ensembl" id="ENSEBUP00000025059.1"/>
    </source>
</evidence>
<keyword evidence="1" id="KW-0808">Transferase</keyword>
<sequence>MDGDLSSLLTAATARKLKKYDSLRGCRFTRGQFWDVVVLTASDEKQAECYKHQMEVKRKRQEFPLGVSFHVFADPPGPKIGDGGSVLFTLSELDKLYGKQLESKHILLIIAGGYSQRLPSATVLGKLFMALPMGERAYQMLDLKLAMYIEFPLWFGPGVFVSCSDDIEVYDASQLTMPGANGIVALAHPSPLHVGTMHGVYVLNRDAGMQVCKRFLHKPTIDEMHKAGAVLQDLTSNPDEFVYTDSVYHISLSTSKTLKMIYAQLNPLDCEVDAYGDFLQGLGTEVDLGDMKVTKNISRVSDRLIQVKKHILCCLKGTPLHVLPLDRSKFYHLGTLHEYLYHFTRDDNFRNELGIVSNSFSSSKPDTVAQSSCVIHSLVNGSVKTGSVVEYSILGQEVVVGENCVISGISLNERAIIPNNTFLHTVSVSKNETSAFVTIFLGISDDVKKSVSSLQEFSALTMLGRALSFNLQIWNLDLSDDLFTNPGCGRSLWNARLFPMCETMELSAATSLKMVAAACEGKKVDICRDWEHLSLADVLQRKDDKMMLAHREQLVEALGTKVV</sequence>
<dbReference type="Pfam" id="PF07959">
    <property type="entry name" value="Fucose_pyrophosphorylase"/>
    <property type="match status" value="1"/>
</dbReference>
<dbReference type="Gene3D" id="2.160.10.10">
    <property type="entry name" value="Hexapeptide repeat proteins"/>
    <property type="match status" value="1"/>
</dbReference>
<protein>
    <submittedName>
        <fullName evidence="4">Fucose-1-phosphate guanylyltransferase</fullName>
    </submittedName>
</protein>
<name>A0A8C4R4G6_EPTBU</name>
<feature type="domain" description="GDP-fucose pyrophosphorylase" evidence="3">
    <location>
        <begin position="99"/>
        <end position="503"/>
    </location>
</feature>
<dbReference type="GeneTree" id="ENSGT00780000122095"/>
<evidence type="ECO:0000313" key="5">
    <source>
        <dbReference type="Proteomes" id="UP000694388"/>
    </source>
</evidence>
<dbReference type="Ensembl" id="ENSEBUT00000025635.1">
    <property type="protein sequence ID" value="ENSEBUP00000025059.1"/>
    <property type="gene ID" value="ENSEBUG00000015466.1"/>
</dbReference>
<dbReference type="OMA" id="DMIAYRE"/>
<reference evidence="4" key="2">
    <citation type="submission" date="2025-09" db="UniProtKB">
        <authorList>
            <consortium name="Ensembl"/>
        </authorList>
    </citation>
    <scope>IDENTIFICATION</scope>
</reference>
<keyword evidence="2" id="KW-0547">Nucleotide-binding</keyword>
<dbReference type="GO" id="GO:0016772">
    <property type="term" value="F:transferase activity, transferring phosphorus-containing groups"/>
    <property type="evidence" value="ECO:0007669"/>
    <property type="project" value="InterPro"/>
</dbReference>
<evidence type="ECO:0000259" key="3">
    <source>
        <dbReference type="Pfam" id="PF07959"/>
    </source>
</evidence>
<reference evidence="4" key="1">
    <citation type="submission" date="2025-08" db="UniProtKB">
        <authorList>
            <consortium name="Ensembl"/>
        </authorList>
    </citation>
    <scope>IDENTIFICATION</scope>
</reference>
<accession>A0A8C4R4G6</accession>
<dbReference type="PANTHER" id="PTHR15045:SF1">
    <property type="entry name" value="FUCOSE-1-PHOSPHATE GUANYLYLTRANSFERASE"/>
    <property type="match status" value="1"/>
</dbReference>
<organism evidence="4 5">
    <name type="scientific">Eptatretus burgeri</name>
    <name type="common">Inshore hagfish</name>
    <dbReference type="NCBI Taxonomy" id="7764"/>
    <lineage>
        <taxon>Eukaryota</taxon>
        <taxon>Metazoa</taxon>
        <taxon>Chordata</taxon>
        <taxon>Craniata</taxon>
        <taxon>Vertebrata</taxon>
        <taxon>Cyclostomata</taxon>
        <taxon>Myxini</taxon>
        <taxon>Myxiniformes</taxon>
        <taxon>Myxinidae</taxon>
        <taxon>Eptatretinae</taxon>
        <taxon>Eptatretus</taxon>
    </lineage>
</organism>
<evidence type="ECO:0000256" key="1">
    <source>
        <dbReference type="ARBA" id="ARBA00022679"/>
    </source>
</evidence>
<dbReference type="SUPFAM" id="SSF51161">
    <property type="entry name" value="Trimeric LpxA-like enzymes"/>
    <property type="match status" value="1"/>
</dbReference>
<keyword evidence="5" id="KW-1185">Reference proteome</keyword>
<dbReference type="Proteomes" id="UP000694388">
    <property type="component" value="Unplaced"/>
</dbReference>
<dbReference type="InterPro" id="IPR012887">
    <property type="entry name" value="GDP_fucose_pyrophosphorylase"/>
</dbReference>
<dbReference type="AlphaFoldDB" id="A0A8C4R4G6"/>
<proteinExistence type="predicted"/>
<evidence type="ECO:0000256" key="2">
    <source>
        <dbReference type="ARBA" id="ARBA00022741"/>
    </source>
</evidence>
<dbReference type="GO" id="GO:0042350">
    <property type="term" value="P:GDP-L-fucose biosynthetic process"/>
    <property type="evidence" value="ECO:0007669"/>
    <property type="project" value="UniProtKB-ARBA"/>
</dbReference>
<dbReference type="InterPro" id="IPR011004">
    <property type="entry name" value="Trimer_LpxA-like_sf"/>
</dbReference>
<dbReference type="GO" id="GO:0000166">
    <property type="term" value="F:nucleotide binding"/>
    <property type="evidence" value="ECO:0007669"/>
    <property type="project" value="UniProtKB-KW"/>
</dbReference>